<keyword evidence="8 13" id="KW-0653">Protein transport</keyword>
<keyword evidence="4 13" id="KW-0813">Transport</keyword>
<evidence type="ECO:0000256" key="3">
    <source>
        <dbReference type="ARBA" id="ARBA00021622"/>
    </source>
</evidence>
<keyword evidence="5 13" id="KW-1003">Cell membrane</keyword>
<feature type="transmembrane region" description="Helical" evidence="13">
    <location>
        <begin position="144"/>
        <end position="165"/>
    </location>
</feature>
<dbReference type="PANTHER" id="PTHR30531">
    <property type="entry name" value="FLAGELLAR BIOSYNTHETIC PROTEIN FLHB"/>
    <property type="match status" value="1"/>
</dbReference>
<dbReference type="GO" id="GO:0044780">
    <property type="term" value="P:bacterial-type flagellum assembly"/>
    <property type="evidence" value="ECO:0007669"/>
    <property type="project" value="InterPro"/>
</dbReference>
<evidence type="ECO:0000256" key="9">
    <source>
        <dbReference type="ARBA" id="ARBA00022989"/>
    </source>
</evidence>
<comment type="subcellular location">
    <subcellularLocation>
        <location evidence="1">Cell membrane</location>
        <topology evidence="1">Multi-pass membrane protein</topology>
    </subcellularLocation>
</comment>
<keyword evidence="6 13" id="KW-0812">Transmembrane</keyword>
<keyword evidence="7 13" id="KW-1005">Bacterial flagellum biogenesis</keyword>
<keyword evidence="11 13" id="KW-1006">Bacterial flagellum protein export</keyword>
<dbReference type="SUPFAM" id="SSF160544">
    <property type="entry name" value="EscU C-terminal domain-like"/>
    <property type="match status" value="1"/>
</dbReference>
<evidence type="ECO:0000313" key="15">
    <source>
        <dbReference type="EMBL" id="SOB57088.1"/>
    </source>
</evidence>
<feature type="transmembrane region" description="Helical" evidence="13">
    <location>
        <begin position="88"/>
        <end position="107"/>
    </location>
</feature>
<keyword evidence="16" id="KW-1185">Reference proteome</keyword>
<feature type="region of interest" description="Disordered" evidence="14">
    <location>
        <begin position="1"/>
        <end position="27"/>
    </location>
</feature>
<protein>
    <recommendedName>
        <fullName evidence="3 13">Flagellar biosynthetic protein FlhB</fullName>
    </recommendedName>
</protein>
<dbReference type="InterPro" id="IPR006136">
    <property type="entry name" value="FlhB"/>
</dbReference>
<accession>A0A2C8F3L8</accession>
<evidence type="ECO:0000256" key="7">
    <source>
        <dbReference type="ARBA" id="ARBA00022795"/>
    </source>
</evidence>
<reference evidence="16" key="1">
    <citation type="submission" date="2017-09" db="EMBL/GenBank/DDBJ databases">
        <authorList>
            <person name="Regsiter A."/>
            <person name="William W."/>
        </authorList>
    </citation>
    <scope>NUCLEOTIDE SEQUENCE [LARGE SCALE GENOMIC DNA]</scope>
    <source>
        <strain evidence="16">500-1</strain>
    </source>
</reference>
<dbReference type="PANTHER" id="PTHR30531:SF12">
    <property type="entry name" value="FLAGELLAR BIOSYNTHETIC PROTEIN FLHB"/>
    <property type="match status" value="1"/>
</dbReference>
<evidence type="ECO:0000256" key="1">
    <source>
        <dbReference type="ARBA" id="ARBA00004651"/>
    </source>
</evidence>
<dbReference type="Gene3D" id="3.40.1690.10">
    <property type="entry name" value="secretion proteins EscU"/>
    <property type="match status" value="1"/>
</dbReference>
<dbReference type="AlphaFoldDB" id="A0A2C8F3L8"/>
<evidence type="ECO:0000256" key="5">
    <source>
        <dbReference type="ARBA" id="ARBA00022475"/>
    </source>
</evidence>
<dbReference type="GO" id="GO:0009306">
    <property type="term" value="P:protein secretion"/>
    <property type="evidence" value="ECO:0007669"/>
    <property type="project" value="InterPro"/>
</dbReference>
<keyword evidence="9 13" id="KW-1133">Transmembrane helix</keyword>
<name>A0A2C8F3L8_9BACT</name>
<evidence type="ECO:0000256" key="12">
    <source>
        <dbReference type="ARBA" id="ARBA00025078"/>
    </source>
</evidence>
<evidence type="ECO:0000313" key="16">
    <source>
        <dbReference type="Proteomes" id="UP000219215"/>
    </source>
</evidence>
<proteinExistence type="inferred from homology"/>
<dbReference type="Gene3D" id="6.10.250.2080">
    <property type="match status" value="1"/>
</dbReference>
<dbReference type="Proteomes" id="UP000219215">
    <property type="component" value="Chromosome DPRO"/>
</dbReference>
<dbReference type="NCBIfam" id="TIGR00328">
    <property type="entry name" value="flhB"/>
    <property type="match status" value="1"/>
</dbReference>
<evidence type="ECO:0000256" key="8">
    <source>
        <dbReference type="ARBA" id="ARBA00022927"/>
    </source>
</evidence>
<evidence type="ECO:0000256" key="2">
    <source>
        <dbReference type="ARBA" id="ARBA00010690"/>
    </source>
</evidence>
<dbReference type="PRINTS" id="PR00950">
    <property type="entry name" value="TYPE3IMSPROT"/>
</dbReference>
<dbReference type="EMBL" id="LT907975">
    <property type="protein sequence ID" value="SOB57088.1"/>
    <property type="molecule type" value="Genomic_DNA"/>
</dbReference>
<dbReference type="OrthoDB" id="9807950at2"/>
<feature type="compositionally biased region" description="Basic and acidic residues" evidence="14">
    <location>
        <begin position="1"/>
        <end position="25"/>
    </location>
</feature>
<dbReference type="Pfam" id="PF01312">
    <property type="entry name" value="Bac_export_2"/>
    <property type="match status" value="1"/>
</dbReference>
<evidence type="ECO:0000256" key="10">
    <source>
        <dbReference type="ARBA" id="ARBA00023136"/>
    </source>
</evidence>
<feature type="transmembrane region" description="Helical" evidence="13">
    <location>
        <begin position="35"/>
        <end position="53"/>
    </location>
</feature>
<feature type="transmembrane region" description="Helical" evidence="13">
    <location>
        <begin position="194"/>
        <end position="213"/>
    </location>
</feature>
<dbReference type="InterPro" id="IPR029025">
    <property type="entry name" value="T3SS_substrate_exporter_C"/>
</dbReference>
<evidence type="ECO:0000256" key="14">
    <source>
        <dbReference type="SAM" id="MobiDB-lite"/>
    </source>
</evidence>
<comment type="similarity">
    <text evidence="2 13">Belongs to the type III secretion exporter family.</text>
</comment>
<keyword evidence="10 13" id="KW-0472">Membrane</keyword>
<dbReference type="InterPro" id="IPR006135">
    <property type="entry name" value="T3SS_substrate_exporter"/>
</dbReference>
<gene>
    <name evidence="13 15" type="primary">flhB</name>
    <name evidence="15" type="ORF">DPRO_0209</name>
</gene>
<comment type="function">
    <text evidence="12 13">Required for formation of the rod structure in the basal body of the flagellar apparatus. Together with FliI and FliH, may constitute the export apparatus of flagellin.</text>
</comment>
<dbReference type="GO" id="GO:0005886">
    <property type="term" value="C:plasma membrane"/>
    <property type="evidence" value="ECO:0007669"/>
    <property type="project" value="UniProtKB-SubCell"/>
</dbReference>
<sequence>MAQKDPSKTEKATDKRRNKQRKEGSVPKSQELSKTIILLAGILALRFLIGFYYEQFTEIYEWTFREAIDLEVNKQVAYNLFTWGLQKISIMTLPFLLVLFVVSFVTMRMQVGKLWTLKPLKPKFSKLFNIIGGLKRLFLSPKTLVNLGKSLGQAIAVGIAPYIVIKQELPNLLPLFYANAHGIATYLLAVGYKMAYYALIPMMIIALFDLWYTRWNYEEELKMTKDEIKDERKQAEGNPEIKQRQKQKMMEMMTSRMFQDIPKADVVITNPTHFAVALQYDAMVAPAPLILAKGVNRVAERIKEVAKENNIPIEANPPLARALYKQVEIGETIPEELFQAVAAILAKLEKFKRR</sequence>
<dbReference type="RefSeq" id="WP_097010400.1">
    <property type="nucleotide sequence ID" value="NZ_LT907975.1"/>
</dbReference>
<evidence type="ECO:0000256" key="13">
    <source>
        <dbReference type="RuleBase" id="RU364091"/>
    </source>
</evidence>
<evidence type="ECO:0000256" key="6">
    <source>
        <dbReference type="ARBA" id="ARBA00022692"/>
    </source>
</evidence>
<dbReference type="KEGG" id="pprf:DPRO_0209"/>
<organism evidence="15 16">
    <name type="scientific">Pseudodesulfovibrio profundus</name>
    <dbReference type="NCBI Taxonomy" id="57320"/>
    <lineage>
        <taxon>Bacteria</taxon>
        <taxon>Pseudomonadati</taxon>
        <taxon>Thermodesulfobacteriota</taxon>
        <taxon>Desulfovibrionia</taxon>
        <taxon>Desulfovibrionales</taxon>
        <taxon>Desulfovibrionaceae</taxon>
    </lineage>
</organism>
<evidence type="ECO:0000256" key="11">
    <source>
        <dbReference type="ARBA" id="ARBA00023225"/>
    </source>
</evidence>
<evidence type="ECO:0000256" key="4">
    <source>
        <dbReference type="ARBA" id="ARBA00022448"/>
    </source>
</evidence>